<dbReference type="RefSeq" id="WP_108091123.1">
    <property type="nucleotide sequence ID" value="NZ_PZPP01000020.1"/>
</dbReference>
<dbReference type="AlphaFoldDB" id="A0A2T4XUP5"/>
<protein>
    <submittedName>
        <fullName evidence="1">DNA utilization protein HofM</fullName>
    </submittedName>
</protein>
<organism evidence="1 2">
    <name type="scientific">Enterobacter cloacae</name>
    <dbReference type="NCBI Taxonomy" id="550"/>
    <lineage>
        <taxon>Bacteria</taxon>
        <taxon>Pseudomonadati</taxon>
        <taxon>Pseudomonadota</taxon>
        <taxon>Gammaproteobacteria</taxon>
        <taxon>Enterobacterales</taxon>
        <taxon>Enterobacteriaceae</taxon>
        <taxon>Enterobacter</taxon>
        <taxon>Enterobacter cloacae complex</taxon>
    </lineage>
</organism>
<proteinExistence type="predicted"/>
<sequence>MAFKTWQTGVHIQQDRVLIVALARERTGWCLRRWWAIPLTEGVIREGKICQPEQLVDALRDWRKTLPHHHRVFLSFPAARTLQRSLPRPGIALRDSEQLSWLGAALSRELEMPAETLCFDYVQDTFSNTFHVTAAQNKEVETLLALAKTLRLRLVTITPDASALANLLPAVAPAHCVAWRDEHQWLWAMRHQWGRRFTTEAANVTELAALLALSPGDIALFDIRRDPWETLERCHAPLPECGADYTVALALAMSEVPE</sequence>
<dbReference type="Proteomes" id="UP000241614">
    <property type="component" value="Unassembled WGS sequence"/>
</dbReference>
<gene>
    <name evidence="1" type="ORF">DA103_21495</name>
</gene>
<dbReference type="Gene3D" id="3.30.420.40">
    <property type="match status" value="1"/>
</dbReference>
<accession>A0A2T4XUP5</accession>
<reference evidence="1 2" key="1">
    <citation type="submission" date="2018-04" db="EMBL/GenBank/DDBJ databases">
        <title>Genome sequencing reveals highly heavy metal resistance and biotechnology application of the novel Enterobacter cloacae amazonensis isolated from wastewater river in Manaus - Amazonas.</title>
        <authorList>
            <person name="Astolfi M.C.T."/>
            <person name="Carvalho E.B.D.S."/>
            <person name="Lacerda L.B."/>
            <person name="Pinto M.V."/>
            <person name="Nogueira V.B."/>
            <person name="Barros A.M."/>
            <person name="Astolfi-Filho S."/>
        </authorList>
    </citation>
    <scope>NUCLEOTIDE SEQUENCE [LARGE SCALE GENOMIC DNA]</scope>
    <source>
        <strain evidence="2">amazonensis</strain>
    </source>
</reference>
<dbReference type="OrthoDB" id="6447548at2"/>
<comment type="caution">
    <text evidence="1">The sequence shown here is derived from an EMBL/GenBank/DDBJ whole genome shotgun (WGS) entry which is preliminary data.</text>
</comment>
<dbReference type="InterPro" id="IPR043129">
    <property type="entry name" value="ATPase_NBD"/>
</dbReference>
<evidence type="ECO:0000313" key="1">
    <source>
        <dbReference type="EMBL" id="PTM33661.1"/>
    </source>
</evidence>
<dbReference type="Gene3D" id="3.30.1490.300">
    <property type="match status" value="1"/>
</dbReference>
<evidence type="ECO:0000313" key="2">
    <source>
        <dbReference type="Proteomes" id="UP000241614"/>
    </source>
</evidence>
<dbReference type="EMBL" id="PZPP01000020">
    <property type="protein sequence ID" value="PTM33661.1"/>
    <property type="molecule type" value="Genomic_DNA"/>
</dbReference>
<name>A0A2T4XUP5_ENTCL</name>
<dbReference type="SUPFAM" id="SSF53067">
    <property type="entry name" value="Actin-like ATPase domain"/>
    <property type="match status" value="1"/>
</dbReference>